<reference evidence="1 2" key="1">
    <citation type="journal article" date="2024" name="G3 (Bethesda)">
        <title>Genome assembly of Hibiscus sabdariffa L. provides insights into metabolisms of medicinal natural products.</title>
        <authorList>
            <person name="Kim T."/>
        </authorList>
    </citation>
    <scope>NUCLEOTIDE SEQUENCE [LARGE SCALE GENOMIC DNA]</scope>
    <source>
        <strain evidence="1">TK-2024</strain>
        <tissue evidence="1">Old leaves</tissue>
    </source>
</reference>
<evidence type="ECO:0000313" key="1">
    <source>
        <dbReference type="EMBL" id="KAK8504823.1"/>
    </source>
</evidence>
<name>A0ABR2BEF3_9ROSI</name>
<organism evidence="1 2">
    <name type="scientific">Hibiscus sabdariffa</name>
    <name type="common">roselle</name>
    <dbReference type="NCBI Taxonomy" id="183260"/>
    <lineage>
        <taxon>Eukaryota</taxon>
        <taxon>Viridiplantae</taxon>
        <taxon>Streptophyta</taxon>
        <taxon>Embryophyta</taxon>
        <taxon>Tracheophyta</taxon>
        <taxon>Spermatophyta</taxon>
        <taxon>Magnoliopsida</taxon>
        <taxon>eudicotyledons</taxon>
        <taxon>Gunneridae</taxon>
        <taxon>Pentapetalae</taxon>
        <taxon>rosids</taxon>
        <taxon>malvids</taxon>
        <taxon>Malvales</taxon>
        <taxon>Malvaceae</taxon>
        <taxon>Malvoideae</taxon>
        <taxon>Hibiscus</taxon>
    </lineage>
</organism>
<proteinExistence type="predicted"/>
<dbReference type="EMBL" id="JBBPBM010000134">
    <property type="protein sequence ID" value="KAK8504823.1"/>
    <property type="molecule type" value="Genomic_DNA"/>
</dbReference>
<dbReference type="Proteomes" id="UP001472677">
    <property type="component" value="Unassembled WGS sequence"/>
</dbReference>
<accession>A0ABR2BEF3</accession>
<protein>
    <submittedName>
        <fullName evidence="1">Uncharacterized protein</fullName>
    </submittedName>
</protein>
<gene>
    <name evidence="1" type="ORF">V6N12_033074</name>
</gene>
<evidence type="ECO:0000313" key="2">
    <source>
        <dbReference type="Proteomes" id="UP001472677"/>
    </source>
</evidence>
<comment type="caution">
    <text evidence="1">The sequence shown here is derived from an EMBL/GenBank/DDBJ whole genome shotgun (WGS) entry which is preliminary data.</text>
</comment>
<keyword evidence="2" id="KW-1185">Reference proteome</keyword>
<sequence>MCNSWVFTSWCARDKSGEWTYSPLSGWVNSSDCSWPGHYTGSGIADLFALKRLWGIARSFVEIDTLVCDCIYVQFESSASLQSSLTVKIAQDGVNRKDWLIAWW</sequence>